<proteinExistence type="predicted"/>
<evidence type="ECO:0000256" key="2">
    <source>
        <dbReference type="PROSITE-ProRule" id="PRU00168"/>
    </source>
</evidence>
<dbReference type="EMBL" id="JAURVH010001529">
    <property type="protein sequence ID" value="KAK5907978.1"/>
    <property type="molecule type" value="Genomic_DNA"/>
</dbReference>
<dbReference type="SMART" id="SM00229">
    <property type="entry name" value="RasGEFN"/>
    <property type="match status" value="1"/>
</dbReference>
<evidence type="ECO:0000313" key="5">
    <source>
        <dbReference type="EMBL" id="KAK5907978.1"/>
    </source>
</evidence>
<feature type="domain" description="N-terminal Ras-GEF" evidence="4">
    <location>
        <begin position="3"/>
        <end position="125"/>
    </location>
</feature>
<feature type="domain" description="Ras-GEF" evidence="3">
    <location>
        <begin position="152"/>
        <end position="279"/>
    </location>
</feature>
<reference evidence="5 6" key="1">
    <citation type="journal article" date="2023" name="Mol. Biol. Evol.">
        <title>Genomics of Secondarily Temperate Adaptation in the Only Non-Antarctic Icefish.</title>
        <authorList>
            <person name="Rivera-Colon A.G."/>
            <person name="Rayamajhi N."/>
            <person name="Minhas B.F."/>
            <person name="Madrigal G."/>
            <person name="Bilyk K.T."/>
            <person name="Yoon V."/>
            <person name="Hune M."/>
            <person name="Gregory S."/>
            <person name="Cheng C.H.C."/>
            <person name="Catchen J.M."/>
        </authorList>
    </citation>
    <scope>NUCLEOTIDE SEQUENCE [LARGE SCALE GENOMIC DNA]</scope>
    <source>
        <tissue evidence="5">White muscle</tissue>
    </source>
</reference>
<dbReference type="InterPro" id="IPR023578">
    <property type="entry name" value="Ras_GEF_dom_sf"/>
</dbReference>
<accession>A0AAN8CVP3</accession>
<dbReference type="PANTHER" id="PTHR23113">
    <property type="entry name" value="GUANINE NUCLEOTIDE EXCHANGE FACTOR"/>
    <property type="match status" value="1"/>
</dbReference>
<evidence type="ECO:0000313" key="6">
    <source>
        <dbReference type="Proteomes" id="UP001331515"/>
    </source>
</evidence>
<evidence type="ECO:0000259" key="4">
    <source>
        <dbReference type="PROSITE" id="PS50212"/>
    </source>
</evidence>
<dbReference type="SUPFAM" id="SSF48366">
    <property type="entry name" value="Ras GEF"/>
    <property type="match status" value="1"/>
</dbReference>
<dbReference type="CDD" id="cd06224">
    <property type="entry name" value="REM"/>
    <property type="match status" value="1"/>
</dbReference>
<evidence type="ECO:0000256" key="1">
    <source>
        <dbReference type="ARBA" id="ARBA00022658"/>
    </source>
</evidence>
<dbReference type="Gene3D" id="1.20.870.10">
    <property type="entry name" value="Son of sevenless (SoS) protein Chain: S domain 1"/>
    <property type="match status" value="1"/>
</dbReference>
<dbReference type="InterPro" id="IPR000651">
    <property type="entry name" value="Ras-like_Gua-exchang_fac_N"/>
</dbReference>
<keyword evidence="6" id="KW-1185">Reference proteome</keyword>
<dbReference type="InterPro" id="IPR008937">
    <property type="entry name" value="Ras-like_GEF"/>
</dbReference>
<dbReference type="Pfam" id="PF00617">
    <property type="entry name" value="RasGEF"/>
    <property type="match status" value="1"/>
</dbReference>
<dbReference type="GO" id="GO:0007265">
    <property type="term" value="P:Ras protein signal transduction"/>
    <property type="evidence" value="ECO:0007669"/>
    <property type="project" value="TreeGrafter"/>
</dbReference>
<dbReference type="Gene3D" id="1.10.840.10">
    <property type="entry name" value="Ras guanine-nucleotide exchange factors catalytic domain"/>
    <property type="match status" value="1"/>
</dbReference>
<comment type="caution">
    <text evidence="5">The sequence shown here is derived from an EMBL/GenBank/DDBJ whole genome shotgun (WGS) entry which is preliminary data.</text>
</comment>
<dbReference type="PANTHER" id="PTHR23113:SF178">
    <property type="entry name" value="RAS GUANYL-RELEASING PROTEIN 3"/>
    <property type="match status" value="1"/>
</dbReference>
<keyword evidence="1 2" id="KW-0344">Guanine-nucleotide releasing factor</keyword>
<dbReference type="SMART" id="SM00147">
    <property type="entry name" value="RasGEF"/>
    <property type="match status" value="1"/>
</dbReference>
<evidence type="ECO:0000259" key="3">
    <source>
        <dbReference type="PROSITE" id="PS50009"/>
    </source>
</evidence>
<gene>
    <name evidence="5" type="ORF">CgunFtcFv8_016074</name>
</gene>
<protein>
    <recommendedName>
        <fullName evidence="7">RAS guanyl releasing protein 3</fullName>
    </recommendedName>
</protein>
<name>A0AAN8CVP3_CHAGU</name>
<sequence>MGASTLGKAASLDALLKECTRAFDDNGELQAKLLPRILLLMHRWYITSSELAGKLLMMYRDCKDDSCQRTQLKICYLMRYWIVTFPAEFNLDPGLIQLTEEFRDVAAQLGSQEHFKLLDISTIPSYDWMRKLTQRKKQTKKGKASLLFDHLEPMELAEHLTFLEFKSIRRISFTDYQSYVIHGCLMENPTLERSIALFNGVSQWVQLMVLSKLTPQTRAEVITKYIHVAQKLLLLQNFNTLMAVVGGLSHSSISRLKETHSYLAPEVVKVSRYESLNQL</sequence>
<dbReference type="PROSITE" id="PS50212">
    <property type="entry name" value="RASGEF_NTER"/>
    <property type="match status" value="1"/>
</dbReference>
<dbReference type="AlphaFoldDB" id="A0AAN8CVP3"/>
<dbReference type="Pfam" id="PF00618">
    <property type="entry name" value="RasGEF_N"/>
    <property type="match status" value="1"/>
</dbReference>
<dbReference type="GO" id="GO:0005085">
    <property type="term" value="F:guanyl-nucleotide exchange factor activity"/>
    <property type="evidence" value="ECO:0007669"/>
    <property type="project" value="UniProtKB-KW"/>
</dbReference>
<dbReference type="InterPro" id="IPR036964">
    <property type="entry name" value="RASGEF_cat_dom_sf"/>
</dbReference>
<dbReference type="GO" id="GO:0005886">
    <property type="term" value="C:plasma membrane"/>
    <property type="evidence" value="ECO:0007669"/>
    <property type="project" value="TreeGrafter"/>
</dbReference>
<dbReference type="Proteomes" id="UP001331515">
    <property type="component" value="Unassembled WGS sequence"/>
</dbReference>
<dbReference type="InterPro" id="IPR001895">
    <property type="entry name" value="RASGEF_cat_dom"/>
</dbReference>
<organism evidence="5 6">
    <name type="scientific">Champsocephalus gunnari</name>
    <name type="common">Mackerel icefish</name>
    <dbReference type="NCBI Taxonomy" id="52237"/>
    <lineage>
        <taxon>Eukaryota</taxon>
        <taxon>Metazoa</taxon>
        <taxon>Chordata</taxon>
        <taxon>Craniata</taxon>
        <taxon>Vertebrata</taxon>
        <taxon>Euteleostomi</taxon>
        <taxon>Actinopterygii</taxon>
        <taxon>Neopterygii</taxon>
        <taxon>Teleostei</taxon>
        <taxon>Neoteleostei</taxon>
        <taxon>Acanthomorphata</taxon>
        <taxon>Eupercaria</taxon>
        <taxon>Perciformes</taxon>
        <taxon>Notothenioidei</taxon>
        <taxon>Channichthyidae</taxon>
        <taxon>Champsocephalus</taxon>
    </lineage>
</organism>
<dbReference type="PROSITE" id="PS50009">
    <property type="entry name" value="RASGEF_CAT"/>
    <property type="match status" value="1"/>
</dbReference>
<evidence type="ECO:0008006" key="7">
    <source>
        <dbReference type="Google" id="ProtNLM"/>
    </source>
</evidence>